<keyword evidence="1" id="KW-1133">Transmembrane helix</keyword>
<sequence length="156" mass="17827">MKIYIHKQRISRPLRCYQRGIAVIWLILLLVPIMGFVILAVEGTRYIHEKSRIEDATEMAAFALILEDNVQSAPKMAQEYIRAYVRDIDDLKVVIERDVLPANPGLQASSRVRYTVTAQTMHQSWFHSDIIPSFPEKQTVKGSSQAIKSVSITKQE</sequence>
<feature type="transmembrane region" description="Helical" evidence="1">
    <location>
        <begin position="21"/>
        <end position="41"/>
    </location>
</feature>
<protein>
    <submittedName>
        <fullName evidence="2">Uncharacterized protein</fullName>
    </submittedName>
</protein>
<dbReference type="STRING" id="1195763.ABT56_01670"/>
<dbReference type="PATRIC" id="fig|1195763.3.peg.361"/>
<reference evidence="2 3" key="1">
    <citation type="submission" date="2015-05" db="EMBL/GenBank/DDBJ databases">
        <title>Photobacterium galathea sp. nov.</title>
        <authorList>
            <person name="Machado H."/>
            <person name="Gram L."/>
        </authorList>
    </citation>
    <scope>NUCLEOTIDE SEQUENCE [LARGE SCALE GENOMIC DNA]</scope>
    <source>
        <strain evidence="2 3">CGMCC 1.12159</strain>
    </source>
</reference>
<organism evidence="2 3">
    <name type="scientific">Photobacterium aquae</name>
    <dbReference type="NCBI Taxonomy" id="1195763"/>
    <lineage>
        <taxon>Bacteria</taxon>
        <taxon>Pseudomonadati</taxon>
        <taxon>Pseudomonadota</taxon>
        <taxon>Gammaproteobacteria</taxon>
        <taxon>Vibrionales</taxon>
        <taxon>Vibrionaceae</taxon>
        <taxon>Photobacterium</taxon>
    </lineage>
</organism>
<name>A0A0J1HBB6_9GAMM</name>
<evidence type="ECO:0000313" key="3">
    <source>
        <dbReference type="Proteomes" id="UP000036097"/>
    </source>
</evidence>
<comment type="caution">
    <text evidence="2">The sequence shown here is derived from an EMBL/GenBank/DDBJ whole genome shotgun (WGS) entry which is preliminary data.</text>
</comment>
<keyword evidence="1" id="KW-0812">Transmembrane</keyword>
<proteinExistence type="predicted"/>
<gene>
    <name evidence="2" type="ORF">ABT56_01670</name>
</gene>
<dbReference type="AlphaFoldDB" id="A0A0J1HBB6"/>
<dbReference type="Proteomes" id="UP000036097">
    <property type="component" value="Unassembled WGS sequence"/>
</dbReference>
<evidence type="ECO:0000313" key="2">
    <source>
        <dbReference type="EMBL" id="KLV08939.1"/>
    </source>
</evidence>
<evidence type="ECO:0000256" key="1">
    <source>
        <dbReference type="SAM" id="Phobius"/>
    </source>
</evidence>
<accession>A0A0J1HBB6</accession>
<keyword evidence="1" id="KW-0472">Membrane</keyword>
<keyword evidence="3" id="KW-1185">Reference proteome</keyword>
<dbReference type="OrthoDB" id="5670502at2"/>
<dbReference type="EMBL" id="LDOT01000002">
    <property type="protein sequence ID" value="KLV08939.1"/>
    <property type="molecule type" value="Genomic_DNA"/>
</dbReference>